<sequence>MSGQAGGDPGDRPAPPALEPFRLFLNTDDRYHGVDHLGSEQLFRRFAEPCLPGWPRSLTREDLARARGLRDGLRPVVLLEPTAAVGVLNAVAADHPVVVELALEDGEVRSRLRPAGRGSFARLVALALGAAHTAAADGSLALLRACERSDCQWVYWSGAAPGSSRWCSHTCSSVMKMRAYRERRREAG</sequence>
<dbReference type="AlphaFoldDB" id="A0A6G6W9G8"/>
<organism evidence="2 3">
    <name type="scientific">Nocardioides anomalus</name>
    <dbReference type="NCBI Taxonomy" id="2712223"/>
    <lineage>
        <taxon>Bacteria</taxon>
        <taxon>Bacillati</taxon>
        <taxon>Actinomycetota</taxon>
        <taxon>Actinomycetes</taxon>
        <taxon>Propionibacteriales</taxon>
        <taxon>Nocardioidaceae</taxon>
        <taxon>Nocardioides</taxon>
    </lineage>
</organism>
<reference evidence="2 3" key="1">
    <citation type="submission" date="2020-02" db="EMBL/GenBank/DDBJ databases">
        <title>Full genome sequence of Nocardioides sp. R-3366.</title>
        <authorList>
            <person name="Im W.-T."/>
        </authorList>
    </citation>
    <scope>NUCLEOTIDE SEQUENCE [LARGE SCALE GENOMIC DNA]</scope>
    <source>
        <strain evidence="2 3">R-3366</strain>
    </source>
</reference>
<dbReference type="PANTHER" id="PTHR35525">
    <property type="entry name" value="BLL6575 PROTEIN"/>
    <property type="match status" value="1"/>
</dbReference>
<dbReference type="Proteomes" id="UP000502996">
    <property type="component" value="Chromosome"/>
</dbReference>
<dbReference type="RefSeq" id="WP_165228600.1">
    <property type="nucleotide sequence ID" value="NZ_CP049257.1"/>
</dbReference>
<dbReference type="Pfam" id="PF11706">
    <property type="entry name" value="zf-CGNR"/>
    <property type="match status" value="1"/>
</dbReference>
<protein>
    <submittedName>
        <fullName evidence="2">CGNR zinc finger domain-containing protein</fullName>
    </submittedName>
</protein>
<gene>
    <name evidence="2" type="ORF">G5V58_02890</name>
</gene>
<evidence type="ECO:0000313" key="2">
    <source>
        <dbReference type="EMBL" id="QIG41866.1"/>
    </source>
</evidence>
<feature type="domain" description="Zinc finger CGNR" evidence="1">
    <location>
        <begin position="143"/>
        <end position="184"/>
    </location>
</feature>
<evidence type="ECO:0000259" key="1">
    <source>
        <dbReference type="Pfam" id="PF11706"/>
    </source>
</evidence>
<dbReference type="KEGG" id="nano:G5V58_02890"/>
<dbReference type="InterPro" id="IPR010852">
    <property type="entry name" value="ABATE"/>
</dbReference>
<name>A0A6G6W9G8_9ACTN</name>
<dbReference type="Gene3D" id="1.10.3300.10">
    <property type="entry name" value="Jann2411-like domain"/>
    <property type="match status" value="1"/>
</dbReference>
<dbReference type="InterPro" id="IPR023286">
    <property type="entry name" value="ABATE_dom_sf"/>
</dbReference>
<dbReference type="EMBL" id="CP049257">
    <property type="protein sequence ID" value="QIG41866.1"/>
    <property type="molecule type" value="Genomic_DNA"/>
</dbReference>
<dbReference type="InterPro" id="IPR021005">
    <property type="entry name" value="Znf_CGNR"/>
</dbReference>
<evidence type="ECO:0000313" key="3">
    <source>
        <dbReference type="Proteomes" id="UP000502996"/>
    </source>
</evidence>
<proteinExistence type="predicted"/>
<dbReference type="Pfam" id="PF07336">
    <property type="entry name" value="ABATE"/>
    <property type="match status" value="1"/>
</dbReference>
<accession>A0A6G6W9G8</accession>
<keyword evidence="3" id="KW-1185">Reference proteome</keyword>
<dbReference type="SUPFAM" id="SSF160904">
    <property type="entry name" value="Jann2411-like"/>
    <property type="match status" value="1"/>
</dbReference>
<dbReference type="PANTHER" id="PTHR35525:SF3">
    <property type="entry name" value="BLL6575 PROTEIN"/>
    <property type="match status" value="1"/>
</dbReference>